<dbReference type="SUPFAM" id="SSF55383">
    <property type="entry name" value="Copper amine oxidase, domain N"/>
    <property type="match status" value="1"/>
</dbReference>
<dbReference type="RefSeq" id="WP_007129892.1">
    <property type="nucleotide sequence ID" value="NZ_BOSA01000007.1"/>
</dbReference>
<dbReference type="InterPro" id="IPR021731">
    <property type="entry name" value="AMIN_dom"/>
</dbReference>
<dbReference type="CDD" id="cd02696">
    <property type="entry name" value="MurNAc-LAA"/>
    <property type="match status" value="1"/>
</dbReference>
<dbReference type="Pfam" id="PF11741">
    <property type="entry name" value="AMIN"/>
    <property type="match status" value="1"/>
</dbReference>
<dbReference type="InterPro" id="IPR002508">
    <property type="entry name" value="MurNAc-LAA_cat"/>
</dbReference>
<feature type="region of interest" description="Disordered" evidence="2">
    <location>
        <begin position="142"/>
        <end position="173"/>
    </location>
</feature>
<dbReference type="PANTHER" id="PTHR30404">
    <property type="entry name" value="N-ACETYLMURAMOYL-L-ALANINE AMIDASE"/>
    <property type="match status" value="1"/>
</dbReference>
<keyword evidence="3" id="KW-0732">Signal</keyword>
<feature type="chain" id="PRO_5045953758" evidence="3">
    <location>
        <begin position="24"/>
        <end position="476"/>
    </location>
</feature>
<dbReference type="InterPro" id="IPR012854">
    <property type="entry name" value="Cu_amine_oxidase-like_N"/>
</dbReference>
<dbReference type="Proteomes" id="UP000706926">
    <property type="component" value="Unassembled WGS sequence"/>
</dbReference>
<dbReference type="EMBL" id="JAGGKI010000004">
    <property type="protein sequence ID" value="MBP1892825.1"/>
    <property type="molecule type" value="Genomic_DNA"/>
</dbReference>
<gene>
    <name evidence="5" type="ORF">J2Z18_001927</name>
</gene>
<reference evidence="5 6" key="1">
    <citation type="submission" date="2021-03" db="EMBL/GenBank/DDBJ databases">
        <title>Genomic Encyclopedia of Type Strains, Phase IV (KMG-IV): sequencing the most valuable type-strain genomes for metagenomic binning, comparative biology and taxonomic classification.</title>
        <authorList>
            <person name="Goeker M."/>
        </authorList>
    </citation>
    <scope>NUCLEOTIDE SEQUENCE [LARGE SCALE GENOMIC DNA]</scope>
    <source>
        <strain evidence="5 6">DSM 15596</strain>
    </source>
</reference>
<protein>
    <submittedName>
        <fullName evidence="5">N-acetylmuramoyl-L-alanine amidase</fullName>
        <ecNumber evidence="5">3.5.1.28</ecNumber>
    </submittedName>
</protein>
<keyword evidence="6" id="KW-1185">Reference proteome</keyword>
<dbReference type="InterPro" id="IPR036582">
    <property type="entry name" value="Mao_N_sf"/>
</dbReference>
<dbReference type="SMART" id="SM00646">
    <property type="entry name" value="Ami_3"/>
    <property type="match status" value="1"/>
</dbReference>
<dbReference type="EC" id="3.5.1.28" evidence="5"/>
<evidence type="ECO:0000256" key="3">
    <source>
        <dbReference type="SAM" id="SignalP"/>
    </source>
</evidence>
<evidence type="ECO:0000313" key="5">
    <source>
        <dbReference type="EMBL" id="MBP1892825.1"/>
    </source>
</evidence>
<dbReference type="Pfam" id="PF01520">
    <property type="entry name" value="Amidase_3"/>
    <property type="match status" value="1"/>
</dbReference>
<comment type="caution">
    <text evidence="5">The sequence shown here is derived from an EMBL/GenBank/DDBJ whole genome shotgun (WGS) entry which is preliminary data.</text>
</comment>
<dbReference type="Gene3D" id="2.60.40.3500">
    <property type="match status" value="1"/>
</dbReference>
<sequence length="476" mass="50330">MKKLGFLLALILCLLVFPKSVDAASSGAAIYLDGQQLNLSSGVKVDNIKGNVMIPIRVVSENLGFDVRWDKSSRSVTVSSSDKSVRMVVGNAQAELDGELVDLNLPPVLSGDTTLVPLRFVSQQMGLDVKWDNAAKAVYLTSPVPSSPDAGTSPGSGGGSGTDSSAPGNNADLSTLTGISFSDNRLMISTEGTVAPSVFPMKGPDRIVVDLPNTAFSEAFLADHVMNPSSGGEMAVTDYPDVAKIRFALFSHSPSTVRVVIDLNGPASYGVTHESGLTIVDLNAEGDMVIPPVPPVSGSGKKIVVIDAGHGGSQPGATSVTGKSEKVMNLDLALKVEALLKNEKNIEVVMTRSNDSTLGLKDRVKIANDLKADIFVSIHGNSSTSSSPNGTETYYTRDASKQLANVIHKHLAKATGLFDRGVKYSSLHVTRETKMPAVLLEIGFLSNKGDEAQLFNEDFQNRVAQGIVEGIKEYLK</sequence>
<name>A0ABS4F996_9BACL</name>
<proteinExistence type="predicted"/>
<evidence type="ECO:0000259" key="4">
    <source>
        <dbReference type="SMART" id="SM00646"/>
    </source>
</evidence>
<dbReference type="InterPro" id="IPR050695">
    <property type="entry name" value="N-acetylmuramoyl_amidase_3"/>
</dbReference>
<dbReference type="GO" id="GO:0008745">
    <property type="term" value="F:N-acetylmuramoyl-L-alanine amidase activity"/>
    <property type="evidence" value="ECO:0007669"/>
    <property type="project" value="UniProtKB-EC"/>
</dbReference>
<dbReference type="PANTHER" id="PTHR30404:SF0">
    <property type="entry name" value="N-ACETYLMURAMOYL-L-ALANINE AMIDASE AMIC"/>
    <property type="match status" value="1"/>
</dbReference>
<feature type="domain" description="MurNAc-LAA" evidence="4">
    <location>
        <begin position="364"/>
        <end position="472"/>
    </location>
</feature>
<feature type="signal peptide" evidence="3">
    <location>
        <begin position="1"/>
        <end position="23"/>
    </location>
</feature>
<keyword evidence="1 5" id="KW-0378">Hydrolase</keyword>
<dbReference type="Pfam" id="PF07833">
    <property type="entry name" value="Cu_amine_oxidN1"/>
    <property type="match status" value="1"/>
</dbReference>
<dbReference type="SUPFAM" id="SSF53187">
    <property type="entry name" value="Zn-dependent exopeptidases"/>
    <property type="match status" value="1"/>
</dbReference>
<evidence type="ECO:0000256" key="1">
    <source>
        <dbReference type="ARBA" id="ARBA00022801"/>
    </source>
</evidence>
<dbReference type="Gene3D" id="3.30.457.10">
    <property type="entry name" value="Copper amine oxidase-like, N-terminal domain"/>
    <property type="match status" value="1"/>
</dbReference>
<dbReference type="GeneID" id="95403946"/>
<organism evidence="5 6">
    <name type="scientific">Paenibacillus lactis</name>
    <dbReference type="NCBI Taxonomy" id="228574"/>
    <lineage>
        <taxon>Bacteria</taxon>
        <taxon>Bacillati</taxon>
        <taxon>Bacillota</taxon>
        <taxon>Bacilli</taxon>
        <taxon>Bacillales</taxon>
        <taxon>Paenibacillaceae</taxon>
        <taxon>Paenibacillus</taxon>
    </lineage>
</organism>
<evidence type="ECO:0000256" key="2">
    <source>
        <dbReference type="SAM" id="MobiDB-lite"/>
    </source>
</evidence>
<dbReference type="Gene3D" id="3.40.630.40">
    <property type="entry name" value="Zn-dependent exopeptidases"/>
    <property type="match status" value="1"/>
</dbReference>
<evidence type="ECO:0000313" key="6">
    <source>
        <dbReference type="Proteomes" id="UP000706926"/>
    </source>
</evidence>
<accession>A0ABS4F996</accession>